<evidence type="ECO:0000256" key="7">
    <source>
        <dbReference type="SAM" id="MobiDB-lite"/>
    </source>
</evidence>
<feature type="region of interest" description="Disordered" evidence="7">
    <location>
        <begin position="1"/>
        <end position="21"/>
    </location>
</feature>
<dbReference type="GO" id="GO:0009908">
    <property type="term" value="P:flower development"/>
    <property type="evidence" value="ECO:0007669"/>
    <property type="project" value="UniProtKB-KW"/>
</dbReference>
<accession>A0A3L6SWV0</accession>
<comment type="similarity">
    <text evidence="1">Belongs to the FLX family.</text>
</comment>
<dbReference type="PANTHER" id="PTHR33405">
    <property type="entry name" value="PROTEIN FLX-LIKE 2"/>
    <property type="match status" value="1"/>
</dbReference>
<reference evidence="9" key="1">
    <citation type="journal article" date="2019" name="Nat. Commun.">
        <title>The genome of broomcorn millet.</title>
        <authorList>
            <person name="Zou C."/>
            <person name="Miki D."/>
            <person name="Li D."/>
            <person name="Tang Q."/>
            <person name="Xiao L."/>
            <person name="Rajput S."/>
            <person name="Deng P."/>
            <person name="Jia W."/>
            <person name="Huang R."/>
            <person name="Zhang M."/>
            <person name="Sun Y."/>
            <person name="Hu J."/>
            <person name="Fu X."/>
            <person name="Schnable P.S."/>
            <person name="Li F."/>
            <person name="Zhang H."/>
            <person name="Feng B."/>
            <person name="Zhu X."/>
            <person name="Liu R."/>
            <person name="Schnable J.C."/>
            <person name="Zhu J.-K."/>
            <person name="Zhang H."/>
        </authorList>
    </citation>
    <scope>NUCLEOTIDE SEQUENCE [LARGE SCALE GENOMIC DNA]</scope>
</reference>
<name>A0A3L6SWV0_PANMI</name>
<evidence type="ECO:0000256" key="3">
    <source>
        <dbReference type="ARBA" id="ARBA00022782"/>
    </source>
</evidence>
<dbReference type="GO" id="GO:0030154">
    <property type="term" value="P:cell differentiation"/>
    <property type="evidence" value="ECO:0007669"/>
    <property type="project" value="UniProtKB-KW"/>
</dbReference>
<evidence type="ECO:0000256" key="1">
    <source>
        <dbReference type="ARBA" id="ARBA00005405"/>
    </source>
</evidence>
<dbReference type="EMBL" id="PQIB02000003">
    <property type="protein sequence ID" value="RLN28757.1"/>
    <property type="molecule type" value="Genomic_DNA"/>
</dbReference>
<sequence>MQPAARGERRRGRHGLMASRKRTRGQLEIQLRAAVPPGYLHAKAPSIMSERGRLPRRPIDDRRGYNEVRLVEPRGYPEARVVDERMGYLDTRLVDERRSYPGVRMIDDHRGYSAIRIDDRRAYPDIHEGPRMRGAPHPHPAVLEEELELQEVELRRLLAHNRALAEERADLNRELQAGKDEVRHLNMIISDITAEKETYISKLVDKKRKLEAELRANEHLRDEIVQLRGEIEKLIAARKELSAEAASLMEDLTRERSVKHQLPMLKAELDGLEQELIHVRNACELERKGNFELVEQRKAMEKNMISMAQEIEQMRAELAKCEVRPWGTGGTYGMQMGSPEVSFTKSYEDSYNIHAGVSEKGPLHPPESSSWGTYDKNRLQYR</sequence>
<proteinExistence type="inferred from homology"/>
<dbReference type="STRING" id="4540.A0A3L6SWV0"/>
<evidence type="ECO:0000313" key="9">
    <source>
        <dbReference type="Proteomes" id="UP000275267"/>
    </source>
</evidence>
<evidence type="ECO:0000256" key="5">
    <source>
        <dbReference type="ARBA" id="ARBA00023089"/>
    </source>
</evidence>
<feature type="compositionally biased region" description="Basic residues" evidence="7">
    <location>
        <begin position="8"/>
        <end position="21"/>
    </location>
</feature>
<keyword evidence="2" id="KW-0217">Developmental protein</keyword>
<organism evidence="8 9">
    <name type="scientific">Panicum miliaceum</name>
    <name type="common">Proso millet</name>
    <name type="synonym">Broomcorn millet</name>
    <dbReference type="NCBI Taxonomy" id="4540"/>
    <lineage>
        <taxon>Eukaryota</taxon>
        <taxon>Viridiplantae</taxon>
        <taxon>Streptophyta</taxon>
        <taxon>Embryophyta</taxon>
        <taxon>Tracheophyta</taxon>
        <taxon>Spermatophyta</taxon>
        <taxon>Magnoliopsida</taxon>
        <taxon>Liliopsida</taxon>
        <taxon>Poales</taxon>
        <taxon>Poaceae</taxon>
        <taxon>PACMAD clade</taxon>
        <taxon>Panicoideae</taxon>
        <taxon>Panicodae</taxon>
        <taxon>Paniceae</taxon>
        <taxon>Panicinae</taxon>
        <taxon>Panicum</taxon>
        <taxon>Panicum sect. Panicum</taxon>
    </lineage>
</organism>
<dbReference type="PANTHER" id="PTHR33405:SF20">
    <property type="entry name" value="PROTEIN FLX-LIKE 3"/>
    <property type="match status" value="1"/>
</dbReference>
<dbReference type="AlphaFoldDB" id="A0A3L6SWV0"/>
<comment type="caution">
    <text evidence="8">The sequence shown here is derived from an EMBL/GenBank/DDBJ whole genome shotgun (WGS) entry which is preliminary data.</text>
</comment>
<evidence type="ECO:0000313" key="8">
    <source>
        <dbReference type="EMBL" id="RLN28757.1"/>
    </source>
</evidence>
<feature type="coiled-coil region" evidence="6">
    <location>
        <begin position="147"/>
        <end position="324"/>
    </location>
</feature>
<dbReference type="InterPro" id="IPR040353">
    <property type="entry name" value="FLX/FLX-like"/>
</dbReference>
<dbReference type="Proteomes" id="UP000275267">
    <property type="component" value="Unassembled WGS sequence"/>
</dbReference>
<evidence type="ECO:0000256" key="2">
    <source>
        <dbReference type="ARBA" id="ARBA00022473"/>
    </source>
</evidence>
<evidence type="ECO:0000256" key="6">
    <source>
        <dbReference type="SAM" id="Coils"/>
    </source>
</evidence>
<keyword evidence="3" id="KW-0221">Differentiation</keyword>
<keyword evidence="5" id="KW-0287">Flowering</keyword>
<feature type="region of interest" description="Disordered" evidence="7">
    <location>
        <begin position="356"/>
        <end position="382"/>
    </location>
</feature>
<evidence type="ECO:0000256" key="4">
    <source>
        <dbReference type="ARBA" id="ARBA00023054"/>
    </source>
</evidence>
<keyword evidence="9" id="KW-1185">Reference proteome</keyword>
<keyword evidence="4 6" id="KW-0175">Coiled coil</keyword>
<gene>
    <name evidence="8" type="ORF">C2845_PM05G06850</name>
</gene>
<dbReference type="OrthoDB" id="2018286at2759"/>
<protein>
    <submittedName>
        <fullName evidence="8">Protein FLX-like 3</fullName>
    </submittedName>
</protein>